<feature type="region of interest" description="Disordered" evidence="1">
    <location>
        <begin position="154"/>
        <end position="188"/>
    </location>
</feature>
<sequence>MPVLVLLLLGVALEITVLVLVGQAVGVLGTLGLLLGAGLLGVWLLRREGRRTLREFSEATRQRRPPTRELSDSVLVAAGGVLILLPGFVSDVAGLLVLFPPLRAVVRRRMQRSAERRARHFEAQVRAAQAAQAAGRDPRRAADDVVDGEVLDAEVVAEEDEPDTDPEAPREISGEIIDRGAGSRRTEW</sequence>
<protein>
    <submittedName>
        <fullName evidence="3">FxsA family protein</fullName>
    </submittedName>
</protein>
<keyword evidence="4" id="KW-1185">Reference proteome</keyword>
<proteinExistence type="predicted"/>
<dbReference type="EMBL" id="CP045929">
    <property type="protein sequence ID" value="QGK69816.1"/>
    <property type="molecule type" value="Genomic_DNA"/>
</dbReference>
<organism evidence="3 4">
    <name type="scientific">Allosaccharopolyspora coralli</name>
    <dbReference type="NCBI Taxonomy" id="2665642"/>
    <lineage>
        <taxon>Bacteria</taxon>
        <taxon>Bacillati</taxon>
        <taxon>Actinomycetota</taxon>
        <taxon>Actinomycetes</taxon>
        <taxon>Pseudonocardiales</taxon>
        <taxon>Pseudonocardiaceae</taxon>
        <taxon>Allosaccharopolyspora</taxon>
    </lineage>
</organism>
<keyword evidence="2" id="KW-0812">Transmembrane</keyword>
<accession>A0A5Q3Q8Q9</accession>
<evidence type="ECO:0000313" key="3">
    <source>
        <dbReference type="EMBL" id="QGK69816.1"/>
    </source>
</evidence>
<feature type="transmembrane region" description="Helical" evidence="2">
    <location>
        <begin position="73"/>
        <end position="99"/>
    </location>
</feature>
<keyword evidence="2" id="KW-1133">Transmembrane helix</keyword>
<dbReference type="AlphaFoldDB" id="A0A5Q3Q8Q9"/>
<feature type="compositionally biased region" description="Basic and acidic residues" evidence="1">
    <location>
        <begin position="167"/>
        <end position="178"/>
    </location>
</feature>
<name>A0A5Q3Q8Q9_9PSEU</name>
<dbReference type="PANTHER" id="PTHR35335:SF1">
    <property type="entry name" value="UPF0716 PROTEIN FXSA"/>
    <property type="match status" value="1"/>
</dbReference>
<dbReference type="NCBIfam" id="NF008528">
    <property type="entry name" value="PRK11463.1-2"/>
    <property type="match status" value="1"/>
</dbReference>
<dbReference type="InterPro" id="IPR007313">
    <property type="entry name" value="FxsA"/>
</dbReference>
<reference evidence="4" key="1">
    <citation type="submission" date="2019-11" db="EMBL/GenBank/DDBJ databases">
        <title>The complete genome sequence of Saccharopolyspora sp. E2A.</title>
        <authorList>
            <person name="Zhang G."/>
        </authorList>
    </citation>
    <scope>NUCLEOTIDE SEQUENCE [LARGE SCALE GENOMIC DNA]</scope>
    <source>
        <strain evidence="4">E2A</strain>
    </source>
</reference>
<keyword evidence="2" id="KW-0472">Membrane</keyword>
<dbReference type="Proteomes" id="UP000371041">
    <property type="component" value="Chromosome"/>
</dbReference>
<feature type="compositionally biased region" description="Acidic residues" evidence="1">
    <location>
        <begin position="154"/>
        <end position="166"/>
    </location>
</feature>
<dbReference type="PANTHER" id="PTHR35335">
    <property type="entry name" value="UPF0716 PROTEIN FXSA"/>
    <property type="match status" value="1"/>
</dbReference>
<evidence type="ECO:0000256" key="1">
    <source>
        <dbReference type="SAM" id="MobiDB-lite"/>
    </source>
</evidence>
<dbReference type="RefSeq" id="WP_154076409.1">
    <property type="nucleotide sequence ID" value="NZ_CP045929.1"/>
</dbReference>
<gene>
    <name evidence="3" type="ORF">GIY23_10055</name>
</gene>
<dbReference type="KEGG" id="sace:GIY23_10055"/>
<evidence type="ECO:0000313" key="4">
    <source>
        <dbReference type="Proteomes" id="UP000371041"/>
    </source>
</evidence>
<feature type="transmembrane region" description="Helical" evidence="2">
    <location>
        <begin position="24"/>
        <end position="45"/>
    </location>
</feature>
<dbReference type="GO" id="GO:0016020">
    <property type="term" value="C:membrane"/>
    <property type="evidence" value="ECO:0007669"/>
    <property type="project" value="InterPro"/>
</dbReference>
<dbReference type="Pfam" id="PF04186">
    <property type="entry name" value="FxsA"/>
    <property type="match status" value="1"/>
</dbReference>
<evidence type="ECO:0000256" key="2">
    <source>
        <dbReference type="SAM" id="Phobius"/>
    </source>
</evidence>